<accession>A0ABY5P8H4</accession>
<evidence type="ECO:0000256" key="1">
    <source>
        <dbReference type="SAM" id="Phobius"/>
    </source>
</evidence>
<proteinExistence type="predicted"/>
<keyword evidence="1" id="KW-0812">Transmembrane</keyword>
<organism evidence="2 3">
    <name type="scientific">Fundicoccus culcitae</name>
    <dbReference type="NCBI Taxonomy" id="2969821"/>
    <lineage>
        <taxon>Bacteria</taxon>
        <taxon>Bacillati</taxon>
        <taxon>Bacillota</taxon>
        <taxon>Bacilli</taxon>
        <taxon>Lactobacillales</taxon>
        <taxon>Aerococcaceae</taxon>
        <taxon>Fundicoccus</taxon>
    </lineage>
</organism>
<evidence type="ECO:0000313" key="3">
    <source>
        <dbReference type="Proteomes" id="UP001315967"/>
    </source>
</evidence>
<dbReference type="EMBL" id="CP102453">
    <property type="protein sequence ID" value="UUX35046.1"/>
    <property type="molecule type" value="Genomic_DNA"/>
</dbReference>
<feature type="transmembrane region" description="Helical" evidence="1">
    <location>
        <begin position="38"/>
        <end position="58"/>
    </location>
</feature>
<feature type="transmembrane region" description="Helical" evidence="1">
    <location>
        <begin position="109"/>
        <end position="136"/>
    </location>
</feature>
<dbReference type="Proteomes" id="UP001315967">
    <property type="component" value="Chromosome"/>
</dbReference>
<feature type="transmembrane region" description="Helical" evidence="1">
    <location>
        <begin position="177"/>
        <end position="199"/>
    </location>
</feature>
<keyword evidence="1" id="KW-0472">Membrane</keyword>
<keyword evidence="3" id="KW-1185">Reference proteome</keyword>
<dbReference type="Pfam" id="PF04854">
    <property type="entry name" value="DUF624"/>
    <property type="match status" value="1"/>
</dbReference>
<name>A0ABY5P8H4_9LACT</name>
<gene>
    <name evidence="2" type="ORF">NRE15_05230</name>
</gene>
<protein>
    <submittedName>
        <fullName evidence="2">DUF624 domain-containing protein</fullName>
    </submittedName>
</protein>
<dbReference type="InterPro" id="IPR006938">
    <property type="entry name" value="DUF624"/>
</dbReference>
<feature type="transmembrane region" description="Helical" evidence="1">
    <location>
        <begin position="78"/>
        <end position="97"/>
    </location>
</feature>
<feature type="transmembrane region" description="Helical" evidence="1">
    <location>
        <begin position="148"/>
        <end position="171"/>
    </location>
</feature>
<dbReference type="RefSeq" id="WP_313794539.1">
    <property type="nucleotide sequence ID" value="NZ_CP102453.1"/>
</dbReference>
<sequence>MNIIQFEGVFGYLFEIVMWIVRLIILNFLWIIFSVLGIFLFGIAPASLAMANVIYKWFSVGYDINFVKIFVKFYFNNFIKANKIGLIVILFAIFLWFDLYISENFIRSALFHAIIVLIIGAFTVFVSYLMVIFCRYELKFSQYFKQALLFSIGRPMESIGIILTIFLLAILYSYIPILLFFMGISLSSYPIIGLAYHACLKVERKIENKTF</sequence>
<reference evidence="2 3" key="1">
    <citation type="submission" date="2022-08" db="EMBL/GenBank/DDBJ databases">
        <title>Aerococcaceae sp. nov isolated from spoiled eye mask.</title>
        <authorList>
            <person name="Zhou G."/>
            <person name="Xie X.-B."/>
            <person name="Shi Q.-S."/>
            <person name="Wang Y.-S."/>
            <person name="Wen X."/>
            <person name="Peng H."/>
            <person name="Yang X.-J."/>
            <person name="Tao H.-B."/>
            <person name="Huang X.-M."/>
        </authorList>
    </citation>
    <scope>NUCLEOTIDE SEQUENCE [LARGE SCALE GENOMIC DNA]</scope>
    <source>
        <strain evidence="3">DM20194951</strain>
    </source>
</reference>
<feature type="transmembrane region" description="Helical" evidence="1">
    <location>
        <begin position="12"/>
        <end position="32"/>
    </location>
</feature>
<keyword evidence="1" id="KW-1133">Transmembrane helix</keyword>
<evidence type="ECO:0000313" key="2">
    <source>
        <dbReference type="EMBL" id="UUX35046.1"/>
    </source>
</evidence>